<accession>A0ABP9W1L9</accession>
<proteinExistence type="predicted"/>
<comment type="caution">
    <text evidence="1">The sequence shown here is derived from an EMBL/GenBank/DDBJ whole genome shotgun (WGS) entry which is preliminary data.</text>
</comment>
<evidence type="ECO:0000313" key="2">
    <source>
        <dbReference type="Proteomes" id="UP001416858"/>
    </source>
</evidence>
<dbReference type="EMBL" id="BAABRO010000062">
    <property type="protein sequence ID" value="GAA5511274.1"/>
    <property type="molecule type" value="Genomic_DNA"/>
</dbReference>
<dbReference type="Proteomes" id="UP001416858">
    <property type="component" value="Unassembled WGS sequence"/>
</dbReference>
<protein>
    <submittedName>
        <fullName evidence="1">Uncharacterized protein</fullName>
    </submittedName>
</protein>
<keyword evidence="2" id="KW-1185">Reference proteome</keyword>
<evidence type="ECO:0000313" key="1">
    <source>
        <dbReference type="EMBL" id="GAA5511274.1"/>
    </source>
</evidence>
<name>A0ABP9W1L9_9BACT</name>
<organism evidence="1 2">
    <name type="scientific">Novipirellula caenicola</name>
    <dbReference type="NCBI Taxonomy" id="1536901"/>
    <lineage>
        <taxon>Bacteria</taxon>
        <taxon>Pseudomonadati</taxon>
        <taxon>Planctomycetota</taxon>
        <taxon>Planctomycetia</taxon>
        <taxon>Pirellulales</taxon>
        <taxon>Pirellulaceae</taxon>
        <taxon>Novipirellula</taxon>
    </lineage>
</organism>
<dbReference type="RefSeq" id="WP_345689796.1">
    <property type="nucleotide sequence ID" value="NZ_BAABRO010000062.1"/>
</dbReference>
<reference evidence="1 2" key="1">
    <citation type="submission" date="2024-02" db="EMBL/GenBank/DDBJ databases">
        <title>Rhodopirellula caenicola NBRC 110016.</title>
        <authorList>
            <person name="Ichikawa N."/>
            <person name="Katano-Makiyama Y."/>
            <person name="Hidaka K."/>
        </authorList>
    </citation>
    <scope>NUCLEOTIDE SEQUENCE [LARGE SCALE GENOMIC DNA]</scope>
    <source>
        <strain evidence="1 2">NBRC 110016</strain>
    </source>
</reference>
<gene>
    <name evidence="1" type="ORF">Rcae01_06790</name>
</gene>
<sequence>MTPLQSDRHQELTQLVACKPADCWPAILDLWTSTKKIYTLPAGPNGYIDPAYELVELICERIDDFFPMLNQEVTHSNPNVCAYCLTCLERVDRLQLTAEQLQELRRRDEVLDVVSGCFGSTPTLARFVELSGQSYL</sequence>